<comment type="caution">
    <text evidence="1">The sequence shown here is derived from an EMBL/GenBank/DDBJ whole genome shotgun (WGS) entry which is preliminary data.</text>
</comment>
<organism evidence="1">
    <name type="scientific">marine sediment metagenome</name>
    <dbReference type="NCBI Taxonomy" id="412755"/>
    <lineage>
        <taxon>unclassified sequences</taxon>
        <taxon>metagenomes</taxon>
        <taxon>ecological metagenomes</taxon>
    </lineage>
</organism>
<protein>
    <submittedName>
        <fullName evidence="1">Uncharacterized protein</fullName>
    </submittedName>
</protein>
<dbReference type="EMBL" id="LAZR01002807">
    <property type="protein sequence ID" value="KKN25379.1"/>
    <property type="molecule type" value="Genomic_DNA"/>
</dbReference>
<accession>A0A0F9P5P8</accession>
<name>A0A0F9P5P8_9ZZZZ</name>
<proteinExistence type="predicted"/>
<evidence type="ECO:0000313" key="1">
    <source>
        <dbReference type="EMBL" id="KKN25379.1"/>
    </source>
</evidence>
<reference evidence="1" key="1">
    <citation type="journal article" date="2015" name="Nature">
        <title>Complex archaea that bridge the gap between prokaryotes and eukaryotes.</title>
        <authorList>
            <person name="Spang A."/>
            <person name="Saw J.H."/>
            <person name="Jorgensen S.L."/>
            <person name="Zaremba-Niedzwiedzka K."/>
            <person name="Martijn J."/>
            <person name="Lind A.E."/>
            <person name="van Eijk R."/>
            <person name="Schleper C."/>
            <person name="Guy L."/>
            <person name="Ettema T.J."/>
        </authorList>
    </citation>
    <scope>NUCLEOTIDE SEQUENCE</scope>
</reference>
<gene>
    <name evidence="1" type="ORF">LCGC14_0885390</name>
</gene>
<sequence length="194" mass="20953">MKKDVKIIIILALVMGVFIGVCVQQREVQGSTWIVTDDTLTLSAVDATPLDGTTANRTFKPTDRLSLYSVRLDERTDKVEVHFYSTGSDTAGDTAAINIYGYGADGPAMRVYDATTVTLGTAVSPDGGLYADGISGTDKHVTTVSVKDENADTVAKMTIQTHGIRWLYFEPETFTGISNMIVKIRSYGTKQSGP</sequence>
<dbReference type="AlphaFoldDB" id="A0A0F9P5P8"/>